<feature type="domain" description="GH18" evidence="15">
    <location>
        <begin position="217"/>
        <end position="575"/>
    </location>
</feature>
<proteinExistence type="inferred from homology"/>
<keyword evidence="13" id="KW-0732">Signal</keyword>
<dbReference type="PROSITE" id="PS01095">
    <property type="entry name" value="GH18_1"/>
    <property type="match status" value="1"/>
</dbReference>
<dbReference type="InterPro" id="IPR029070">
    <property type="entry name" value="Chitinase_insertion_sf"/>
</dbReference>
<dbReference type="SMART" id="SM00636">
    <property type="entry name" value="Glyco_18"/>
    <property type="match status" value="1"/>
</dbReference>
<dbReference type="Gene3D" id="3.10.50.10">
    <property type="match status" value="1"/>
</dbReference>
<keyword evidence="7" id="KW-0119">Carbohydrate metabolism</keyword>
<dbReference type="Proteomes" id="UP000800094">
    <property type="component" value="Unassembled WGS sequence"/>
</dbReference>
<evidence type="ECO:0000259" key="14">
    <source>
        <dbReference type="PROSITE" id="PS50941"/>
    </source>
</evidence>
<dbReference type="PANTHER" id="PTHR11177">
    <property type="entry name" value="CHITINASE"/>
    <property type="match status" value="1"/>
</dbReference>
<evidence type="ECO:0000256" key="1">
    <source>
        <dbReference type="ARBA" id="ARBA00000822"/>
    </source>
</evidence>
<dbReference type="OrthoDB" id="73875at2759"/>
<dbReference type="PROSITE" id="PS00026">
    <property type="entry name" value="CHIT_BIND_I_1"/>
    <property type="match status" value="1"/>
</dbReference>
<dbReference type="Pfam" id="PF00187">
    <property type="entry name" value="Chitin_bind_1"/>
    <property type="match status" value="1"/>
</dbReference>
<keyword evidence="4 10" id="KW-0147">Chitin-binding</keyword>
<evidence type="ECO:0000256" key="13">
    <source>
        <dbReference type="SAM" id="SignalP"/>
    </source>
</evidence>
<feature type="disulfide bond" evidence="10">
    <location>
        <begin position="122"/>
        <end position="134"/>
    </location>
</feature>
<comment type="catalytic activity">
    <reaction evidence="1">
        <text>Random endo-hydrolysis of N-acetyl-beta-D-glucosaminide (1-&gt;4)-beta-linkages in chitin and chitodextrins.</text>
        <dbReference type="EC" id="3.2.1.14"/>
    </reaction>
</comment>
<dbReference type="PROSITE" id="PS51910">
    <property type="entry name" value="GH18_2"/>
    <property type="match status" value="1"/>
</dbReference>
<dbReference type="InterPro" id="IPR001579">
    <property type="entry name" value="Glyco_hydro_18_chit_AS"/>
</dbReference>
<feature type="disulfide bond" evidence="10">
    <location>
        <begin position="167"/>
        <end position="179"/>
    </location>
</feature>
<evidence type="ECO:0000256" key="3">
    <source>
        <dbReference type="ARBA" id="ARBA00012729"/>
    </source>
</evidence>
<dbReference type="GO" id="GO:0008061">
    <property type="term" value="F:chitin binding"/>
    <property type="evidence" value="ECO:0007669"/>
    <property type="project" value="UniProtKB-UniRule"/>
</dbReference>
<dbReference type="InterPro" id="IPR018371">
    <property type="entry name" value="Chitin-binding_1_CS"/>
</dbReference>
<dbReference type="InterPro" id="IPR001223">
    <property type="entry name" value="Glyco_hydro18_cat"/>
</dbReference>
<dbReference type="PROSITE" id="PS50941">
    <property type="entry name" value="CHIT_BIND_I_2"/>
    <property type="match status" value="2"/>
</dbReference>
<feature type="domain" description="Chitin-binding type-1" evidence="14">
    <location>
        <begin position="113"/>
        <end position="152"/>
    </location>
</feature>
<evidence type="ECO:0000256" key="5">
    <source>
        <dbReference type="ARBA" id="ARBA00022801"/>
    </source>
</evidence>
<name>A0A6A6IEY5_9PLEO</name>
<comment type="similarity">
    <text evidence="2">Belongs to the glycosyl hydrolase 18 family. Chitinase class V subfamily.</text>
</comment>
<dbReference type="SUPFAM" id="SSF54556">
    <property type="entry name" value="Chitinase insertion domain"/>
    <property type="match status" value="1"/>
</dbReference>
<keyword evidence="17" id="KW-1185">Reference proteome</keyword>
<evidence type="ECO:0000259" key="15">
    <source>
        <dbReference type="PROSITE" id="PS51910"/>
    </source>
</evidence>
<feature type="region of interest" description="Disordered" evidence="12">
    <location>
        <begin position="79"/>
        <end position="106"/>
    </location>
</feature>
<dbReference type="InterPro" id="IPR050314">
    <property type="entry name" value="Glycosyl_Hydrlase_18"/>
</dbReference>
<gene>
    <name evidence="16" type="ORF">BU26DRAFT_429049</name>
</gene>
<dbReference type="RefSeq" id="XP_033683104.1">
    <property type="nucleotide sequence ID" value="XM_033823817.1"/>
</dbReference>
<dbReference type="SMART" id="SM00270">
    <property type="entry name" value="ChtBD1"/>
    <property type="match status" value="2"/>
</dbReference>
<evidence type="ECO:0000256" key="12">
    <source>
        <dbReference type="SAM" id="MobiDB-lite"/>
    </source>
</evidence>
<dbReference type="SUPFAM" id="SSF57016">
    <property type="entry name" value="Plant lectins/antimicrobial peptides"/>
    <property type="match status" value="1"/>
</dbReference>
<keyword evidence="5 11" id="KW-0378">Hydrolase</keyword>
<organism evidence="16 17">
    <name type="scientific">Trematosphaeria pertusa</name>
    <dbReference type="NCBI Taxonomy" id="390896"/>
    <lineage>
        <taxon>Eukaryota</taxon>
        <taxon>Fungi</taxon>
        <taxon>Dikarya</taxon>
        <taxon>Ascomycota</taxon>
        <taxon>Pezizomycotina</taxon>
        <taxon>Dothideomycetes</taxon>
        <taxon>Pleosporomycetidae</taxon>
        <taxon>Pleosporales</taxon>
        <taxon>Massarineae</taxon>
        <taxon>Trematosphaeriaceae</taxon>
        <taxon>Trematosphaeria</taxon>
    </lineage>
</organism>
<dbReference type="SUPFAM" id="SSF51445">
    <property type="entry name" value="(Trans)glycosidases"/>
    <property type="match status" value="1"/>
</dbReference>
<keyword evidence="9" id="KW-0624">Polysaccharide degradation</keyword>
<evidence type="ECO:0000256" key="8">
    <source>
        <dbReference type="ARBA" id="ARBA00023295"/>
    </source>
</evidence>
<evidence type="ECO:0000256" key="6">
    <source>
        <dbReference type="ARBA" id="ARBA00023024"/>
    </source>
</evidence>
<feature type="non-terminal residue" evidence="16">
    <location>
        <position position="771"/>
    </location>
</feature>
<dbReference type="Pfam" id="PF00704">
    <property type="entry name" value="Glyco_hydro_18"/>
    <property type="match status" value="1"/>
</dbReference>
<keyword evidence="8 11" id="KW-0326">Glycosidase</keyword>
<keyword evidence="6" id="KW-0146">Chitin degradation</keyword>
<evidence type="ECO:0000256" key="4">
    <source>
        <dbReference type="ARBA" id="ARBA00022669"/>
    </source>
</evidence>
<protein>
    <recommendedName>
        <fullName evidence="3">chitinase</fullName>
        <ecNumber evidence="3">3.2.1.14</ecNumber>
    </recommendedName>
</protein>
<dbReference type="InterPro" id="IPR036861">
    <property type="entry name" value="Endochitinase-like_sf"/>
</dbReference>
<dbReference type="InterPro" id="IPR001002">
    <property type="entry name" value="Chitin-bd_1"/>
</dbReference>
<evidence type="ECO:0000256" key="11">
    <source>
        <dbReference type="RuleBase" id="RU000489"/>
    </source>
</evidence>
<dbReference type="AlphaFoldDB" id="A0A6A6IEY5"/>
<keyword evidence="10" id="KW-1015">Disulfide bond</keyword>
<feature type="domain" description="Chitin-binding type-1" evidence="14">
    <location>
        <begin position="153"/>
        <end position="203"/>
    </location>
</feature>
<dbReference type="Gene3D" id="3.20.20.80">
    <property type="entry name" value="Glycosidases"/>
    <property type="match status" value="1"/>
</dbReference>
<sequence>MARVIAFGLLWLLSFHHTNAALNGTNTTYLRHPNNGTALYPPLFELHSNSTPRFINTTGRTANPLIKVLQDKNQNDRKRSLFGFSPSKRSHHGSHARFHHSKRDDGDDWTLPEGTCAPGTPCVNGACCSNKGICGFSPAECGTSNCISNCNATAPCGQYAKEEDKQCPLNVCCSFYGFCGATDLFCTTGGEHPCQEGYGSCGDAPRPSCDGGDSTSGRVIGYYEGWSTTRACDKRQPEDLDLTAFTHLNFAFAYFDPTSFQMAPMSAGDPALYRRFTALKSKKPSLRTWIAVGGWSFNDATNIPNTRTAFSDMVSSHGNRQAFIASLGQFLQTYNFDGVDFDWEYPAADDRGGVEADTANFVTFLQELKAAFGDRYGVSITLPASYWYLQGFDVKAMQHYVDWMNVMSYDIHGVWDAGNKHTGPYVRPHTNLTEIEEGLDLLWRAGVDSSKVVLGLGWYGRSFTLADPSCNTPNGACIFSEGGKPGECTNSAGTLTNAEINRIIAKGGTTTGFDRQAAVKWITWDSNQWVSYDDGETIQLKISHANSRCLSGKMIWAVDQDDSQGSSTNDLLGIGPANGVSPEEAQKIRDDLANATQAAAVASSCYWTFCGDDCTPGYFPATVARGQVAGIQRDTECPADQYQTLCCAPGTTMGTCKWDGWRGVGLSCAPACSDSDATIVARNSNSGDLDCNGGYQAYCCSGFVPSSRTNTGNLALVGQGGITKRGLGGGVAGGVLGTLACVALVTAANIVLASLTAGLSIIGSPALYSAC</sequence>
<feature type="chain" id="PRO_5025405765" description="chitinase" evidence="13">
    <location>
        <begin position="21"/>
        <end position="771"/>
    </location>
</feature>
<feature type="disulfide bond" evidence="10">
    <location>
        <begin position="146"/>
        <end position="150"/>
    </location>
</feature>
<feature type="signal peptide" evidence="13">
    <location>
        <begin position="1"/>
        <end position="20"/>
    </location>
</feature>
<dbReference type="GO" id="GO:0006032">
    <property type="term" value="P:chitin catabolic process"/>
    <property type="evidence" value="ECO:0007669"/>
    <property type="project" value="UniProtKB-KW"/>
</dbReference>
<comment type="caution">
    <text evidence="10">Lacks conserved residue(s) required for the propagation of feature annotation.</text>
</comment>
<dbReference type="GO" id="GO:0000272">
    <property type="term" value="P:polysaccharide catabolic process"/>
    <property type="evidence" value="ECO:0007669"/>
    <property type="project" value="UniProtKB-KW"/>
</dbReference>
<dbReference type="Gene3D" id="3.30.60.10">
    <property type="entry name" value="Endochitinase-like"/>
    <property type="match status" value="1"/>
</dbReference>
<evidence type="ECO:0000313" key="17">
    <source>
        <dbReference type="Proteomes" id="UP000800094"/>
    </source>
</evidence>
<accession>A0A6A6IEY5</accession>
<dbReference type="GO" id="GO:0008843">
    <property type="term" value="F:endochitinase activity"/>
    <property type="evidence" value="ECO:0007669"/>
    <property type="project" value="UniProtKB-EC"/>
</dbReference>
<evidence type="ECO:0000256" key="9">
    <source>
        <dbReference type="ARBA" id="ARBA00023326"/>
    </source>
</evidence>
<dbReference type="PANTHER" id="PTHR11177:SF333">
    <property type="entry name" value="CHITINASE"/>
    <property type="match status" value="1"/>
</dbReference>
<evidence type="ECO:0000256" key="2">
    <source>
        <dbReference type="ARBA" id="ARBA00008682"/>
    </source>
</evidence>
<evidence type="ECO:0000256" key="7">
    <source>
        <dbReference type="ARBA" id="ARBA00023277"/>
    </source>
</evidence>
<dbReference type="InterPro" id="IPR011583">
    <property type="entry name" value="Chitinase_II/V-like_cat"/>
</dbReference>
<feature type="compositionally biased region" description="Basic residues" evidence="12">
    <location>
        <begin position="88"/>
        <end position="101"/>
    </location>
</feature>
<feature type="disulfide bond" evidence="10">
    <location>
        <begin position="172"/>
        <end position="186"/>
    </location>
</feature>
<dbReference type="EC" id="3.2.1.14" evidence="3"/>
<dbReference type="InterPro" id="IPR017853">
    <property type="entry name" value="GH"/>
</dbReference>
<reference evidence="16" key="1">
    <citation type="journal article" date="2020" name="Stud. Mycol.">
        <title>101 Dothideomycetes genomes: a test case for predicting lifestyles and emergence of pathogens.</title>
        <authorList>
            <person name="Haridas S."/>
            <person name="Albert R."/>
            <person name="Binder M."/>
            <person name="Bloem J."/>
            <person name="Labutti K."/>
            <person name="Salamov A."/>
            <person name="Andreopoulos B."/>
            <person name="Baker S."/>
            <person name="Barry K."/>
            <person name="Bills G."/>
            <person name="Bluhm B."/>
            <person name="Cannon C."/>
            <person name="Castanera R."/>
            <person name="Culley D."/>
            <person name="Daum C."/>
            <person name="Ezra D."/>
            <person name="Gonzalez J."/>
            <person name="Henrissat B."/>
            <person name="Kuo A."/>
            <person name="Liang C."/>
            <person name="Lipzen A."/>
            <person name="Lutzoni F."/>
            <person name="Magnuson J."/>
            <person name="Mondo S."/>
            <person name="Nolan M."/>
            <person name="Ohm R."/>
            <person name="Pangilinan J."/>
            <person name="Park H.-J."/>
            <person name="Ramirez L."/>
            <person name="Alfaro M."/>
            <person name="Sun H."/>
            <person name="Tritt A."/>
            <person name="Yoshinaga Y."/>
            <person name="Zwiers L.-H."/>
            <person name="Turgeon B."/>
            <person name="Goodwin S."/>
            <person name="Spatafora J."/>
            <person name="Crous P."/>
            <person name="Grigoriev I."/>
        </authorList>
    </citation>
    <scope>NUCLEOTIDE SEQUENCE</scope>
    <source>
        <strain evidence="16">CBS 122368</strain>
    </source>
</reference>
<dbReference type="GeneID" id="54577147"/>
<dbReference type="EMBL" id="ML987196">
    <property type="protein sequence ID" value="KAF2248100.1"/>
    <property type="molecule type" value="Genomic_DNA"/>
</dbReference>
<evidence type="ECO:0000256" key="10">
    <source>
        <dbReference type="PROSITE-ProRule" id="PRU00261"/>
    </source>
</evidence>
<feature type="disulfide bond" evidence="10">
    <location>
        <begin position="127"/>
        <end position="141"/>
    </location>
</feature>
<evidence type="ECO:0000313" key="16">
    <source>
        <dbReference type="EMBL" id="KAF2248100.1"/>
    </source>
</evidence>